<gene>
    <name evidence="1" type="ORF">F4820DRAFT_440380</name>
</gene>
<protein>
    <submittedName>
        <fullName evidence="1">Uncharacterized protein</fullName>
    </submittedName>
</protein>
<evidence type="ECO:0000313" key="2">
    <source>
        <dbReference type="Proteomes" id="UP001497700"/>
    </source>
</evidence>
<sequence>MSFDMASNDLENGTAALNPPPASSGPDESGCSSSTSSAPAPASKDRSEELPGLPRLNYKLLDHKKKLFLVGGLLVLEGSILPLVLFYPLWYATTLRHGILFAIITSFFGIVSGLEFAHRSWRLILKDDKYRPLDGGRWRFDFTHMTLSIGYTVMTGILIGASIPHEPLVRPLAMPLPLFFIEVGSLALASGWMDARNMHTTCKVSSTPKGTLMPPILLIFIEDVVAVDGGAGKTYRRRLLGRYKASKHFRALIKGLNWFWGVGSILVGVGSLAVVWTVQQEIAYGIGWGAPLVFTTLWTFITILWARRSLRIEKKSWMADLRCQCQHNDEKTPHS</sequence>
<dbReference type="Proteomes" id="UP001497700">
    <property type="component" value="Unassembled WGS sequence"/>
</dbReference>
<comment type="caution">
    <text evidence="1">The sequence shown here is derived from an EMBL/GenBank/DDBJ whole genome shotgun (WGS) entry which is preliminary data.</text>
</comment>
<accession>A0ACB9YJX9</accession>
<reference evidence="1 2" key="1">
    <citation type="journal article" date="2022" name="New Phytol.">
        <title>Ecological generalism drives hyperdiversity of secondary metabolite gene clusters in xylarialean endophytes.</title>
        <authorList>
            <person name="Franco M.E.E."/>
            <person name="Wisecaver J.H."/>
            <person name="Arnold A.E."/>
            <person name="Ju Y.M."/>
            <person name="Slot J.C."/>
            <person name="Ahrendt S."/>
            <person name="Moore L.P."/>
            <person name="Eastman K.E."/>
            <person name="Scott K."/>
            <person name="Konkel Z."/>
            <person name="Mondo S.J."/>
            <person name="Kuo A."/>
            <person name="Hayes R.D."/>
            <person name="Haridas S."/>
            <person name="Andreopoulos B."/>
            <person name="Riley R."/>
            <person name="LaButti K."/>
            <person name="Pangilinan J."/>
            <person name="Lipzen A."/>
            <person name="Amirebrahimi M."/>
            <person name="Yan J."/>
            <person name="Adam C."/>
            <person name="Keymanesh K."/>
            <person name="Ng V."/>
            <person name="Louie K."/>
            <person name="Northen T."/>
            <person name="Drula E."/>
            <person name="Henrissat B."/>
            <person name="Hsieh H.M."/>
            <person name="Youens-Clark K."/>
            <person name="Lutzoni F."/>
            <person name="Miadlikowska J."/>
            <person name="Eastwood D.C."/>
            <person name="Hamelin R.C."/>
            <person name="Grigoriev I.V."/>
            <person name="U'Ren J.M."/>
        </authorList>
    </citation>
    <scope>NUCLEOTIDE SEQUENCE [LARGE SCALE GENOMIC DNA]</scope>
    <source>
        <strain evidence="1 2">CBS 119005</strain>
    </source>
</reference>
<organism evidence="1 2">
    <name type="scientific">Hypoxylon rubiginosum</name>
    <dbReference type="NCBI Taxonomy" id="110542"/>
    <lineage>
        <taxon>Eukaryota</taxon>
        <taxon>Fungi</taxon>
        <taxon>Dikarya</taxon>
        <taxon>Ascomycota</taxon>
        <taxon>Pezizomycotina</taxon>
        <taxon>Sordariomycetes</taxon>
        <taxon>Xylariomycetidae</taxon>
        <taxon>Xylariales</taxon>
        <taxon>Hypoxylaceae</taxon>
        <taxon>Hypoxylon</taxon>
    </lineage>
</organism>
<dbReference type="EMBL" id="MU393647">
    <property type="protein sequence ID" value="KAI4859244.1"/>
    <property type="molecule type" value="Genomic_DNA"/>
</dbReference>
<keyword evidence="2" id="KW-1185">Reference proteome</keyword>
<proteinExistence type="predicted"/>
<evidence type="ECO:0000313" key="1">
    <source>
        <dbReference type="EMBL" id="KAI4859244.1"/>
    </source>
</evidence>
<name>A0ACB9YJX9_9PEZI</name>